<evidence type="ECO:0000313" key="2">
    <source>
        <dbReference type="EMBL" id="EID72262.1"/>
    </source>
</evidence>
<dbReference type="AlphaFoldDB" id="I0W796"/>
<evidence type="ECO:0000313" key="3">
    <source>
        <dbReference type="Proteomes" id="UP000005938"/>
    </source>
</evidence>
<sequence length="107" mass="12309">MNTALEGKTTALVSYITIIGSIIAIFMNIESKNEFARFHIRQAFGIHILFYSLGILVTYFDSWLASMGFYIFVTILWIYGFIAAVQLRKATVPLIGTHFQKWFTFIQ</sequence>
<keyword evidence="1" id="KW-0472">Membrane</keyword>
<accession>I0W796</accession>
<keyword evidence="3" id="KW-1185">Reference proteome</keyword>
<feature type="transmembrane region" description="Helical" evidence="1">
    <location>
        <begin position="43"/>
        <end position="60"/>
    </location>
</feature>
<feature type="transmembrane region" description="Helical" evidence="1">
    <location>
        <begin position="12"/>
        <end position="31"/>
    </location>
</feature>
<dbReference type="STRING" id="946077.W5A_12181"/>
<comment type="caution">
    <text evidence="2">The sequence shown here is derived from an EMBL/GenBank/DDBJ whole genome shotgun (WGS) entry which is preliminary data.</text>
</comment>
<evidence type="ECO:0008006" key="4">
    <source>
        <dbReference type="Google" id="ProtNLM"/>
    </source>
</evidence>
<feature type="transmembrane region" description="Helical" evidence="1">
    <location>
        <begin position="66"/>
        <end position="85"/>
    </location>
</feature>
<evidence type="ECO:0000256" key="1">
    <source>
        <dbReference type="SAM" id="Phobius"/>
    </source>
</evidence>
<dbReference type="RefSeq" id="WP_008241086.1">
    <property type="nucleotide sequence ID" value="NZ_AJJU01000037.1"/>
</dbReference>
<proteinExistence type="predicted"/>
<name>I0W796_9FLAO</name>
<gene>
    <name evidence="2" type="ORF">W5A_12181</name>
</gene>
<dbReference type="eggNOG" id="COG4818">
    <property type="taxonomic scope" value="Bacteria"/>
</dbReference>
<keyword evidence="1" id="KW-0812">Transmembrane</keyword>
<dbReference type="EMBL" id="AJJU01000037">
    <property type="protein sequence ID" value="EID72262.1"/>
    <property type="molecule type" value="Genomic_DNA"/>
</dbReference>
<protein>
    <recommendedName>
        <fullName evidence="4">DUF4870 domain-containing protein</fullName>
    </recommendedName>
</protein>
<keyword evidence="1" id="KW-1133">Transmembrane helix</keyword>
<organism evidence="2 3">
    <name type="scientific">Imtechella halotolerans K1</name>
    <dbReference type="NCBI Taxonomy" id="946077"/>
    <lineage>
        <taxon>Bacteria</taxon>
        <taxon>Pseudomonadati</taxon>
        <taxon>Bacteroidota</taxon>
        <taxon>Flavobacteriia</taxon>
        <taxon>Flavobacteriales</taxon>
        <taxon>Flavobacteriaceae</taxon>
        <taxon>Imtechella</taxon>
    </lineage>
</organism>
<dbReference type="Proteomes" id="UP000005938">
    <property type="component" value="Unassembled WGS sequence"/>
</dbReference>
<dbReference type="OrthoDB" id="6400719at2"/>
<reference evidence="2 3" key="1">
    <citation type="journal article" date="2012" name="J. Bacteriol.">
        <title>Genome Sequence of the Halotolerant Bacterium Imtechella halotolerans K1T.</title>
        <authorList>
            <person name="Kumar S."/>
            <person name="Vikram S."/>
            <person name="Subramanian S."/>
            <person name="Raghava G.P."/>
            <person name="Pinnaka A.K."/>
        </authorList>
    </citation>
    <scope>NUCLEOTIDE SEQUENCE [LARGE SCALE GENOMIC DNA]</scope>
    <source>
        <strain evidence="2 3">K1</strain>
    </source>
</reference>